<dbReference type="RefSeq" id="WP_071677565.1">
    <property type="nucleotide sequence ID" value="NZ_CP016312.1"/>
</dbReference>
<dbReference type="STRING" id="56956.A0O31_01844"/>
<dbReference type="AlphaFoldDB" id="A0A1J0LUA0"/>
<sequence>MYLLDANAIITPFVPGFLEALAKALGRSPEEAKAHLEAWFRDGIKRGILRLGREVRDEILRKRGPGHDLLKSLDGQYKLLEVTEAFFDALEKVAHFVREHYAPEDAEPFLRGADPTLVALAKVHNLTLITQERHVVPQLDGASGLITGRPRLPYVAFAFGVRCVPLLTALLEVQGQASLPQAPGEAGGG</sequence>
<accession>A0A1J0LUA0</accession>
<evidence type="ECO:0000313" key="1">
    <source>
        <dbReference type="EMBL" id="APD09934.1"/>
    </source>
</evidence>
<dbReference type="Proteomes" id="UP000182993">
    <property type="component" value="Chromosome"/>
</dbReference>
<reference evidence="2" key="1">
    <citation type="submission" date="2016-06" db="EMBL/GenBank/DDBJ databases">
        <title>Whole genome sequencing of Thermus brockianus strain GE-1.</title>
        <authorList>
            <person name="Schaefers C."/>
            <person name="Blank S."/>
            <person name="Wiebusch S."/>
            <person name="Elleuche S."/>
            <person name="Antranikian G."/>
        </authorList>
    </citation>
    <scope>NUCLEOTIDE SEQUENCE [LARGE SCALE GENOMIC DNA]</scope>
    <source>
        <strain evidence="2">GE-1</strain>
    </source>
</reference>
<dbReference type="InterPro" id="IPR016541">
    <property type="entry name" value="UCP008505"/>
</dbReference>
<organism evidence="1 2">
    <name type="scientific">Thermus brockianus</name>
    <dbReference type="NCBI Taxonomy" id="56956"/>
    <lineage>
        <taxon>Bacteria</taxon>
        <taxon>Thermotogati</taxon>
        <taxon>Deinococcota</taxon>
        <taxon>Deinococci</taxon>
        <taxon>Thermales</taxon>
        <taxon>Thermaceae</taxon>
        <taxon>Thermus</taxon>
    </lineage>
</organism>
<dbReference type="SUPFAM" id="SSF88723">
    <property type="entry name" value="PIN domain-like"/>
    <property type="match status" value="1"/>
</dbReference>
<evidence type="ECO:0000313" key="2">
    <source>
        <dbReference type="Proteomes" id="UP000182993"/>
    </source>
</evidence>
<evidence type="ECO:0008006" key="3">
    <source>
        <dbReference type="Google" id="ProtNLM"/>
    </source>
</evidence>
<name>A0A1J0LUA0_THEBO</name>
<dbReference type="Pfam" id="PF14367">
    <property type="entry name" value="DUF4411"/>
    <property type="match status" value="1"/>
</dbReference>
<dbReference type="EMBL" id="CP016312">
    <property type="protein sequence ID" value="APD09934.1"/>
    <property type="molecule type" value="Genomic_DNA"/>
</dbReference>
<gene>
    <name evidence="1" type="ORF">A0O31_01844</name>
</gene>
<dbReference type="InterPro" id="IPR029060">
    <property type="entry name" value="PIN-like_dom_sf"/>
</dbReference>
<proteinExistence type="predicted"/>
<dbReference type="KEGG" id="tbc:A0O31_01844"/>
<protein>
    <recommendedName>
        <fullName evidence="3">PIN domain-containing protein</fullName>
    </recommendedName>
</protein>